<reference evidence="4" key="2">
    <citation type="submission" date="2016-04" db="UniProtKB">
        <authorList>
            <consortium name="WormBaseParasite"/>
        </authorList>
    </citation>
    <scope>IDENTIFICATION</scope>
</reference>
<accession>A0A158PCP9</accession>
<feature type="transmembrane region" description="Helical" evidence="1">
    <location>
        <begin position="47"/>
        <end position="65"/>
    </location>
</feature>
<name>A0A158PCP9_ANGCA</name>
<keyword evidence="1" id="KW-0472">Membrane</keyword>
<evidence type="ECO:0000259" key="2">
    <source>
        <dbReference type="Pfam" id="PF07885"/>
    </source>
</evidence>
<keyword evidence="1" id="KW-1133">Transmembrane helix</keyword>
<feature type="domain" description="Potassium channel" evidence="2">
    <location>
        <begin position="5"/>
        <end position="65"/>
    </location>
</feature>
<proteinExistence type="predicted"/>
<dbReference type="SUPFAM" id="SSF81324">
    <property type="entry name" value="Voltage-gated potassium channels"/>
    <property type="match status" value="1"/>
</dbReference>
<sequence length="174" mass="19677">MTVFVYYLDEISGPPGTGLDWFHSFYFSYMSFTTIGLGDVMPNNATFAPIVSILFFLGLPIMKVVNRMTYITMENGAFGMLTVIENRIDNYWKGKQPVIAEVETGKIERKTIAAEDSYEIPAEWVNNVTIHSIATFMKSNRDVYGGSFGKVHLRTADVLSPNEQDTVLSRRSHR</sequence>
<dbReference type="Pfam" id="PF07885">
    <property type="entry name" value="Ion_trans_2"/>
    <property type="match status" value="1"/>
</dbReference>
<dbReference type="AlphaFoldDB" id="A0A158PCP9"/>
<evidence type="ECO:0000313" key="4">
    <source>
        <dbReference type="WBParaSite" id="ACAC_0001289301-mRNA-1"/>
    </source>
</evidence>
<dbReference type="WBParaSite" id="ACAC_0001289301-mRNA-1">
    <property type="protein sequence ID" value="ACAC_0001289301-mRNA-1"/>
    <property type="gene ID" value="ACAC_0001289301"/>
</dbReference>
<dbReference type="Proteomes" id="UP000035642">
    <property type="component" value="Unassembled WGS sequence"/>
</dbReference>
<dbReference type="Gene3D" id="1.10.287.70">
    <property type="match status" value="1"/>
</dbReference>
<dbReference type="InterPro" id="IPR013099">
    <property type="entry name" value="K_chnl_dom"/>
</dbReference>
<evidence type="ECO:0000256" key="1">
    <source>
        <dbReference type="SAM" id="Phobius"/>
    </source>
</evidence>
<evidence type="ECO:0000313" key="3">
    <source>
        <dbReference type="Proteomes" id="UP000035642"/>
    </source>
</evidence>
<keyword evidence="1" id="KW-0812">Transmembrane</keyword>
<protein>
    <submittedName>
        <fullName evidence="4">Ion_trans_2 domain-containing protein</fullName>
    </submittedName>
</protein>
<keyword evidence="3" id="KW-1185">Reference proteome</keyword>
<reference evidence="3" key="1">
    <citation type="submission" date="2012-09" db="EMBL/GenBank/DDBJ databases">
        <authorList>
            <person name="Martin A.A."/>
        </authorList>
    </citation>
    <scope>NUCLEOTIDE SEQUENCE</scope>
</reference>
<organism evidence="3 4">
    <name type="scientific">Angiostrongylus cantonensis</name>
    <name type="common">Rat lungworm</name>
    <dbReference type="NCBI Taxonomy" id="6313"/>
    <lineage>
        <taxon>Eukaryota</taxon>
        <taxon>Metazoa</taxon>
        <taxon>Ecdysozoa</taxon>
        <taxon>Nematoda</taxon>
        <taxon>Chromadorea</taxon>
        <taxon>Rhabditida</taxon>
        <taxon>Rhabditina</taxon>
        <taxon>Rhabditomorpha</taxon>
        <taxon>Strongyloidea</taxon>
        <taxon>Metastrongylidae</taxon>
        <taxon>Angiostrongylus</taxon>
    </lineage>
</organism>